<reference evidence="1" key="1">
    <citation type="journal article" date="2015" name="Nature">
        <title>Complex archaea that bridge the gap between prokaryotes and eukaryotes.</title>
        <authorList>
            <person name="Spang A."/>
            <person name="Saw J.H."/>
            <person name="Jorgensen S.L."/>
            <person name="Zaremba-Niedzwiedzka K."/>
            <person name="Martijn J."/>
            <person name="Lind A.E."/>
            <person name="van Eijk R."/>
            <person name="Schleper C."/>
            <person name="Guy L."/>
            <person name="Ettema T.J."/>
        </authorList>
    </citation>
    <scope>NUCLEOTIDE SEQUENCE</scope>
</reference>
<sequence length="67" mass="7966">MNEIEFRANCAQSYRRRPDWIIIDTQWSWCVNTGLWETASWTGGNVIAWVKVHEDLIKEIESNKGRR</sequence>
<gene>
    <name evidence="1" type="ORF">LCGC14_1751280</name>
</gene>
<name>A0A0F9H3Q2_9ZZZZ</name>
<protein>
    <submittedName>
        <fullName evidence="1">Uncharacterized protein</fullName>
    </submittedName>
</protein>
<organism evidence="1">
    <name type="scientific">marine sediment metagenome</name>
    <dbReference type="NCBI Taxonomy" id="412755"/>
    <lineage>
        <taxon>unclassified sequences</taxon>
        <taxon>metagenomes</taxon>
        <taxon>ecological metagenomes</taxon>
    </lineage>
</organism>
<accession>A0A0F9H3Q2</accession>
<comment type="caution">
    <text evidence="1">The sequence shown here is derived from an EMBL/GenBank/DDBJ whole genome shotgun (WGS) entry which is preliminary data.</text>
</comment>
<evidence type="ECO:0000313" key="1">
    <source>
        <dbReference type="EMBL" id="KKM05719.1"/>
    </source>
</evidence>
<dbReference type="EMBL" id="LAZR01016156">
    <property type="protein sequence ID" value="KKM05719.1"/>
    <property type="molecule type" value="Genomic_DNA"/>
</dbReference>
<proteinExistence type="predicted"/>
<dbReference type="AlphaFoldDB" id="A0A0F9H3Q2"/>